<evidence type="ECO:0000313" key="3">
    <source>
        <dbReference type="Proteomes" id="UP001150924"/>
    </source>
</evidence>
<keyword evidence="1" id="KW-0472">Membrane</keyword>
<name>A0A9X3IXM1_9BACT</name>
<feature type="transmembrane region" description="Helical" evidence="1">
    <location>
        <begin position="158"/>
        <end position="182"/>
    </location>
</feature>
<dbReference type="EMBL" id="JAPNKE010000002">
    <property type="protein sequence ID" value="MCY1007616.1"/>
    <property type="molecule type" value="Genomic_DNA"/>
</dbReference>
<protein>
    <submittedName>
        <fullName evidence="2">YndJ family transporter</fullName>
    </submittedName>
</protein>
<feature type="transmembrane region" description="Helical" evidence="1">
    <location>
        <begin position="194"/>
        <end position="217"/>
    </location>
</feature>
<feature type="transmembrane region" description="Helical" evidence="1">
    <location>
        <begin position="127"/>
        <end position="146"/>
    </location>
</feature>
<dbReference type="Pfam" id="PF14158">
    <property type="entry name" value="YndJ"/>
    <property type="match status" value="1"/>
</dbReference>
<proteinExistence type="predicted"/>
<feature type="transmembrane region" description="Helical" evidence="1">
    <location>
        <begin position="66"/>
        <end position="86"/>
    </location>
</feature>
<dbReference type="InterPro" id="IPR025450">
    <property type="entry name" value="YndJ-like"/>
</dbReference>
<keyword evidence="1" id="KW-0812">Transmembrane</keyword>
<keyword evidence="3" id="KW-1185">Reference proteome</keyword>
<organism evidence="2 3">
    <name type="scientific">Nannocystis pusilla</name>
    <dbReference type="NCBI Taxonomy" id="889268"/>
    <lineage>
        <taxon>Bacteria</taxon>
        <taxon>Pseudomonadati</taxon>
        <taxon>Myxococcota</taxon>
        <taxon>Polyangia</taxon>
        <taxon>Nannocystales</taxon>
        <taxon>Nannocystaceae</taxon>
        <taxon>Nannocystis</taxon>
    </lineage>
</organism>
<dbReference type="Proteomes" id="UP001150924">
    <property type="component" value="Unassembled WGS sequence"/>
</dbReference>
<sequence length="320" mass="32427">MVPASLSTSAPAIGLLVWFALVGVRLGDLGDEATLAEVIVLFVVLVAVPRALLFTADMSPRTYANAARPAGLAGLAGLVAAVPAFAPGLGPGLAAGLTGPWLLLCGLSALHGLLRVLARRSLAPAELALDLGLVWLPGAAVWLLVYRGDLVLGGFGGLAAILTAGHFHAAGFGALVMVGLLGRGLGDAPDWTRPVYRLVAVVLILAFPMLAVGIGAGARPIELAGAGLYVLGLPLLAGLQLLAAARLRDRPAWARVLLALSSASLLISTSLAGMYAAQGFYGAAVPILTMLRAHGLVNALGFLGLGLLAWSGLQATARDD</sequence>
<feature type="transmembrane region" description="Helical" evidence="1">
    <location>
        <begin position="256"/>
        <end position="276"/>
    </location>
</feature>
<keyword evidence="1" id="KW-1133">Transmembrane helix</keyword>
<evidence type="ECO:0000313" key="2">
    <source>
        <dbReference type="EMBL" id="MCY1007616.1"/>
    </source>
</evidence>
<feature type="transmembrane region" description="Helical" evidence="1">
    <location>
        <begin position="223"/>
        <end position="244"/>
    </location>
</feature>
<dbReference type="RefSeq" id="WP_267770260.1">
    <property type="nucleotide sequence ID" value="NZ_JAPNKE010000002.1"/>
</dbReference>
<feature type="transmembrane region" description="Helical" evidence="1">
    <location>
        <begin position="296"/>
        <end position="313"/>
    </location>
</feature>
<accession>A0A9X3IXM1</accession>
<evidence type="ECO:0000256" key="1">
    <source>
        <dbReference type="SAM" id="Phobius"/>
    </source>
</evidence>
<feature type="transmembrane region" description="Helical" evidence="1">
    <location>
        <begin position="36"/>
        <end position="54"/>
    </location>
</feature>
<dbReference type="AlphaFoldDB" id="A0A9X3IXM1"/>
<gene>
    <name evidence="2" type="ORF">OV079_19090</name>
</gene>
<reference evidence="2" key="1">
    <citation type="submission" date="2022-11" db="EMBL/GenBank/DDBJ databases">
        <title>Minimal conservation of predation-associated metabolite biosynthetic gene clusters underscores biosynthetic potential of Myxococcota including descriptions for ten novel species: Archangium lansinium sp. nov., Myxococcus landrumus sp. nov., Nannocystis bai.</title>
        <authorList>
            <person name="Ahearne A."/>
            <person name="Stevens C."/>
            <person name="Phillips K."/>
        </authorList>
    </citation>
    <scope>NUCLEOTIDE SEQUENCE</scope>
    <source>
        <strain evidence="2">Na p29</strain>
    </source>
</reference>
<feature type="transmembrane region" description="Helical" evidence="1">
    <location>
        <begin position="98"/>
        <end position="118"/>
    </location>
</feature>
<comment type="caution">
    <text evidence="2">The sequence shown here is derived from an EMBL/GenBank/DDBJ whole genome shotgun (WGS) entry which is preliminary data.</text>
</comment>